<evidence type="ECO:0000313" key="3">
    <source>
        <dbReference type="Proteomes" id="UP000580344"/>
    </source>
</evidence>
<proteinExistence type="predicted"/>
<accession>A0ABX1WJV5</accession>
<dbReference type="Pfam" id="PF12728">
    <property type="entry name" value="HTH_17"/>
    <property type="match status" value="1"/>
</dbReference>
<evidence type="ECO:0000259" key="1">
    <source>
        <dbReference type="Pfam" id="PF12728"/>
    </source>
</evidence>
<dbReference type="RefSeq" id="WP_171622250.1">
    <property type="nucleotide sequence ID" value="NZ_JABFOQ010000004.1"/>
</dbReference>
<dbReference type="InterPro" id="IPR041657">
    <property type="entry name" value="HTH_17"/>
</dbReference>
<dbReference type="SUPFAM" id="SSF46955">
    <property type="entry name" value="Putative DNA-binding domain"/>
    <property type="match status" value="1"/>
</dbReference>
<sequence length="85" mass="10442">MDDHLFLQKNGEAFKEMKLLLLELQRTLLLLRENQKFYDNADLKRLLNVSDKTLYRMRKMNKIPYFKVGNKYYYPMQFFNQKALN</sequence>
<evidence type="ECO:0000313" key="2">
    <source>
        <dbReference type="EMBL" id="NOJ74928.1"/>
    </source>
</evidence>
<dbReference type="Proteomes" id="UP000580344">
    <property type="component" value="Unassembled WGS sequence"/>
</dbReference>
<keyword evidence="3" id="KW-1185">Reference proteome</keyword>
<gene>
    <name evidence="2" type="ORF">HMH06_03565</name>
</gene>
<comment type="caution">
    <text evidence="2">The sequence shown here is derived from an EMBL/GenBank/DDBJ whole genome shotgun (WGS) entry which is preliminary data.</text>
</comment>
<feature type="domain" description="Helix-turn-helix" evidence="1">
    <location>
        <begin position="38"/>
        <end position="75"/>
    </location>
</feature>
<name>A0ABX1WJV5_9FLAO</name>
<organism evidence="2 3">
    <name type="scientific">Empedobacter stercoris</name>
    <dbReference type="NCBI Taxonomy" id="1628248"/>
    <lineage>
        <taxon>Bacteria</taxon>
        <taxon>Pseudomonadati</taxon>
        <taxon>Bacteroidota</taxon>
        <taxon>Flavobacteriia</taxon>
        <taxon>Flavobacteriales</taxon>
        <taxon>Weeksellaceae</taxon>
        <taxon>Empedobacter</taxon>
    </lineage>
</organism>
<reference evidence="2 3" key="1">
    <citation type="submission" date="2020-05" db="EMBL/GenBank/DDBJ databases">
        <title>Tigecycline resistant gene in Empedobacter stercoris.</title>
        <authorList>
            <person name="Chen Y."/>
            <person name="Cheng Y."/>
            <person name="Zhou K."/>
        </authorList>
    </citation>
    <scope>NUCLEOTIDE SEQUENCE [LARGE SCALE GENOMIC DNA]</scope>
    <source>
        <strain evidence="2 3">ES202</strain>
    </source>
</reference>
<protein>
    <submittedName>
        <fullName evidence="2">Helix-turn-helix domain-containing protein</fullName>
    </submittedName>
</protein>
<dbReference type="EMBL" id="JABFOQ010000004">
    <property type="protein sequence ID" value="NOJ74928.1"/>
    <property type="molecule type" value="Genomic_DNA"/>
</dbReference>
<dbReference type="InterPro" id="IPR009061">
    <property type="entry name" value="DNA-bd_dom_put_sf"/>
</dbReference>